<evidence type="ECO:0000313" key="1">
    <source>
        <dbReference type="EMBL" id="DAE15672.1"/>
    </source>
</evidence>
<proteinExistence type="predicted"/>
<dbReference type="EMBL" id="BK015609">
    <property type="protein sequence ID" value="DAE15672.1"/>
    <property type="molecule type" value="Genomic_DNA"/>
</dbReference>
<name>A0A8S5Q9G8_9CAUD</name>
<organism evidence="1">
    <name type="scientific">Siphoviridae sp. ct2ZW1</name>
    <dbReference type="NCBI Taxonomy" id="2825316"/>
    <lineage>
        <taxon>Viruses</taxon>
        <taxon>Duplodnaviria</taxon>
        <taxon>Heunggongvirae</taxon>
        <taxon>Uroviricota</taxon>
        <taxon>Caudoviricetes</taxon>
    </lineage>
</organism>
<protein>
    <submittedName>
        <fullName evidence="1">Tail protein</fullName>
    </submittedName>
</protein>
<sequence>MVGDLFINGKDAYQVWGVTMGDKFLDVLGEKAGKKDYITNNDRTKNGVEYCDSVPKTNERTVTLTFTITGSSQSDFVAKRDAFYEELDKGNIDITIPKDSAKVYHLKFKDSTGGYAQNTERTFCKLGVKFIEPNPTNRT</sequence>
<accession>A0A8S5Q9G8</accession>
<reference evidence="1" key="1">
    <citation type="journal article" date="2021" name="Proc. Natl. Acad. Sci. U.S.A.">
        <title>A Catalog of Tens of Thousands of Viruses from Human Metagenomes Reveals Hidden Associations with Chronic Diseases.</title>
        <authorList>
            <person name="Tisza M.J."/>
            <person name="Buck C.B."/>
        </authorList>
    </citation>
    <scope>NUCLEOTIDE SEQUENCE</scope>
    <source>
        <strain evidence="1">Ct2ZW1</strain>
    </source>
</reference>